<proteinExistence type="predicted"/>
<sequence length="125" mass="13465">MLADQTISDLRADLLQVYDALDGRAGPFDIGLLRHELREALRDLSRAASIHPARPERAIYRTSRELLGDLLIIRIRLEDLLMTGLVPSPAIVGDLGPALFNLSRGITGLVKIISSEAAARAGVAG</sequence>
<evidence type="ECO:0000313" key="1">
    <source>
        <dbReference type="EMBL" id="MFC3581107.1"/>
    </source>
</evidence>
<dbReference type="Proteomes" id="UP001595713">
    <property type="component" value="Unassembled WGS sequence"/>
</dbReference>
<accession>A0ABV7SXU2</accession>
<organism evidence="1 2">
    <name type="scientific">Sphingomonas hylomeconis</name>
    <dbReference type="NCBI Taxonomy" id="1395958"/>
    <lineage>
        <taxon>Bacteria</taxon>
        <taxon>Pseudomonadati</taxon>
        <taxon>Pseudomonadota</taxon>
        <taxon>Alphaproteobacteria</taxon>
        <taxon>Sphingomonadales</taxon>
        <taxon>Sphingomonadaceae</taxon>
        <taxon>Sphingomonas</taxon>
    </lineage>
</organism>
<keyword evidence="2" id="KW-1185">Reference proteome</keyword>
<comment type="caution">
    <text evidence="1">The sequence shown here is derived from an EMBL/GenBank/DDBJ whole genome shotgun (WGS) entry which is preliminary data.</text>
</comment>
<dbReference type="EMBL" id="JBHRXP010000007">
    <property type="protein sequence ID" value="MFC3581107.1"/>
    <property type="molecule type" value="Genomic_DNA"/>
</dbReference>
<gene>
    <name evidence="1" type="ORF">ACFONA_13125</name>
</gene>
<dbReference type="RefSeq" id="WP_261293023.1">
    <property type="nucleotide sequence ID" value="NZ_JANQBK010000001.1"/>
</dbReference>
<evidence type="ECO:0000313" key="2">
    <source>
        <dbReference type="Proteomes" id="UP001595713"/>
    </source>
</evidence>
<reference evidence="2" key="1">
    <citation type="journal article" date="2019" name="Int. J. Syst. Evol. Microbiol.">
        <title>The Global Catalogue of Microorganisms (GCM) 10K type strain sequencing project: providing services to taxonomists for standard genome sequencing and annotation.</title>
        <authorList>
            <consortium name="The Broad Institute Genomics Platform"/>
            <consortium name="The Broad Institute Genome Sequencing Center for Infectious Disease"/>
            <person name="Wu L."/>
            <person name="Ma J."/>
        </authorList>
    </citation>
    <scope>NUCLEOTIDE SEQUENCE [LARGE SCALE GENOMIC DNA]</scope>
    <source>
        <strain evidence="2">KCTC 42739</strain>
    </source>
</reference>
<protein>
    <submittedName>
        <fullName evidence="1">Uncharacterized protein</fullName>
    </submittedName>
</protein>
<name>A0ABV7SXU2_9SPHN</name>